<evidence type="ECO:0000313" key="3">
    <source>
        <dbReference type="Proteomes" id="UP000248703"/>
    </source>
</evidence>
<evidence type="ECO:0000313" key="2">
    <source>
        <dbReference type="EMBL" id="RAJ14458.1"/>
    </source>
</evidence>
<feature type="chain" id="PRO_5016408949" description="Secreted protein" evidence="1">
    <location>
        <begin position="24"/>
        <end position="271"/>
    </location>
</feature>
<keyword evidence="1" id="KW-0732">Signal</keyword>
<comment type="caution">
    <text evidence="2">The sequence shown here is derived from an EMBL/GenBank/DDBJ whole genome shotgun (WGS) entry which is preliminary data.</text>
</comment>
<dbReference type="AlphaFoldDB" id="A0A327RE16"/>
<dbReference type="OrthoDB" id="1274006at2"/>
<dbReference type="Proteomes" id="UP000248703">
    <property type="component" value="Unassembled WGS sequence"/>
</dbReference>
<dbReference type="RefSeq" id="WP_111659949.1">
    <property type="nucleotide sequence ID" value="NZ_QLLO01000005.1"/>
</dbReference>
<proteinExistence type="predicted"/>
<dbReference type="EMBL" id="QLLO01000005">
    <property type="protein sequence ID" value="RAJ14458.1"/>
    <property type="molecule type" value="Genomic_DNA"/>
</dbReference>
<evidence type="ECO:0008006" key="4">
    <source>
        <dbReference type="Google" id="ProtNLM"/>
    </source>
</evidence>
<feature type="signal peptide" evidence="1">
    <location>
        <begin position="1"/>
        <end position="23"/>
    </location>
</feature>
<sequence>MKFQHKIILVLALVLTFSNSLTAQEELNNYKYIIVPEQFSCQKNPNDYRLNELTQFLLEKQNFKAYLASENLPEEANNNNCLSLYVDVTENNNLFKTKLTVNFKNCKNQVVFSSGEGESREKQFKAAYNIALRNAFKTFNSFKHDYNKIEESIPQKVTTDNKTKAEVIVDAGPKEVEKVKEEIKTDTKEVETPAKSQTEPTQNILYAQKISNGFQLVDSQPKVVYKIKNTNLNHVFLVEGKVAIIYKLDANWIIEYYQGDTLQKQLLNIKF</sequence>
<gene>
    <name evidence="2" type="ORF">LY08_01633</name>
</gene>
<evidence type="ECO:0000256" key="1">
    <source>
        <dbReference type="SAM" id="SignalP"/>
    </source>
</evidence>
<reference evidence="2 3" key="1">
    <citation type="submission" date="2018-06" db="EMBL/GenBank/DDBJ databases">
        <title>Genomic Encyclopedia of Archaeal and Bacterial Type Strains, Phase II (KMG-II): from individual species to whole genera.</title>
        <authorList>
            <person name="Goeker M."/>
        </authorList>
    </citation>
    <scope>NUCLEOTIDE SEQUENCE [LARGE SCALE GENOMIC DNA]</scope>
    <source>
        <strain evidence="2 3">DSM 24464</strain>
    </source>
</reference>
<name>A0A327RE16_9FLAO</name>
<keyword evidence="3" id="KW-1185">Reference proteome</keyword>
<organism evidence="2 3">
    <name type="scientific">Olleya aquimaris</name>
    <dbReference type="NCBI Taxonomy" id="639310"/>
    <lineage>
        <taxon>Bacteria</taxon>
        <taxon>Pseudomonadati</taxon>
        <taxon>Bacteroidota</taxon>
        <taxon>Flavobacteriia</taxon>
        <taxon>Flavobacteriales</taxon>
        <taxon>Flavobacteriaceae</taxon>
    </lineage>
</organism>
<protein>
    <recommendedName>
        <fullName evidence="4">Secreted protein</fullName>
    </recommendedName>
</protein>
<accession>A0A327RE16</accession>